<dbReference type="Proteomes" id="UP000285757">
    <property type="component" value="Unassembled WGS sequence"/>
</dbReference>
<dbReference type="EMBL" id="MOBU01000006">
    <property type="protein sequence ID" value="RON69610.1"/>
    <property type="molecule type" value="Genomic_DNA"/>
</dbReference>
<proteinExistence type="predicted"/>
<feature type="transmembrane region" description="Helical" evidence="1">
    <location>
        <begin position="101"/>
        <end position="124"/>
    </location>
</feature>
<name>A0A423LMP5_PSEFL</name>
<accession>A0A423LMP5</accession>
<keyword evidence="1" id="KW-0812">Transmembrane</keyword>
<feature type="transmembrane region" description="Helical" evidence="1">
    <location>
        <begin position="131"/>
        <end position="153"/>
    </location>
</feature>
<keyword evidence="1" id="KW-1133">Transmembrane helix</keyword>
<sequence>MGMFIKNIGSIAFGIVGFLAFLSLPAIFILGLAKTTHYVLPWVSTLAWLCVGIIVFILLPLSIFKKFRVFTGTAIYIGSFVFGLMLFLFSLLTTWTMWGGFWVFIGLLGFGGLIVPFALVACLLNGFWFGVGVVIGLLVLTWGARFAGLAIAMNGEK</sequence>
<organism evidence="2 3">
    <name type="scientific">Pseudomonas fluorescens</name>
    <dbReference type="NCBI Taxonomy" id="294"/>
    <lineage>
        <taxon>Bacteria</taxon>
        <taxon>Pseudomonadati</taxon>
        <taxon>Pseudomonadota</taxon>
        <taxon>Gammaproteobacteria</taxon>
        <taxon>Pseudomonadales</taxon>
        <taxon>Pseudomonadaceae</taxon>
        <taxon>Pseudomonas</taxon>
    </lineage>
</organism>
<dbReference type="RefSeq" id="WP_123531884.1">
    <property type="nucleotide sequence ID" value="NZ_MOBU01000006.1"/>
</dbReference>
<feature type="transmembrane region" description="Helical" evidence="1">
    <location>
        <begin position="12"/>
        <end position="33"/>
    </location>
</feature>
<evidence type="ECO:0000256" key="1">
    <source>
        <dbReference type="SAM" id="Phobius"/>
    </source>
</evidence>
<feature type="transmembrane region" description="Helical" evidence="1">
    <location>
        <begin position="73"/>
        <end position="95"/>
    </location>
</feature>
<comment type="caution">
    <text evidence="2">The sequence shown here is derived from an EMBL/GenBank/DDBJ whole genome shotgun (WGS) entry which is preliminary data.</text>
</comment>
<protein>
    <submittedName>
        <fullName evidence="2">Uncharacterized protein</fullName>
    </submittedName>
</protein>
<evidence type="ECO:0000313" key="3">
    <source>
        <dbReference type="Proteomes" id="UP000285757"/>
    </source>
</evidence>
<dbReference type="AlphaFoldDB" id="A0A423LMP5"/>
<feature type="transmembrane region" description="Helical" evidence="1">
    <location>
        <begin position="39"/>
        <end position="61"/>
    </location>
</feature>
<reference evidence="2 3" key="1">
    <citation type="submission" date="2016-10" db="EMBL/GenBank/DDBJ databases">
        <title>Comparative genome analysis of multiple Pseudomonas spp. focuses on biocontrol and plant growth promoting traits.</title>
        <authorList>
            <person name="Tao X.-Y."/>
            <person name="Taylor C.G."/>
        </authorList>
    </citation>
    <scope>NUCLEOTIDE SEQUENCE [LARGE SCALE GENOMIC DNA]</scope>
    <source>
        <strain evidence="2 3">24D3</strain>
    </source>
</reference>
<gene>
    <name evidence="2" type="ORF">BK671_09325</name>
</gene>
<evidence type="ECO:0000313" key="2">
    <source>
        <dbReference type="EMBL" id="RON69610.1"/>
    </source>
</evidence>
<keyword evidence="1" id="KW-0472">Membrane</keyword>